<dbReference type="KEGG" id="azz:DEW08_11950"/>
<evidence type="ECO:0000313" key="2">
    <source>
        <dbReference type="EMBL" id="AWK86848.1"/>
    </source>
</evidence>
<dbReference type="EMBL" id="CP029353">
    <property type="protein sequence ID" value="AWK86848.1"/>
    <property type="molecule type" value="Genomic_DNA"/>
</dbReference>
<gene>
    <name evidence="2" type="ORF">DEW08_11950</name>
</gene>
<dbReference type="Gene3D" id="3.40.50.150">
    <property type="entry name" value="Vaccinia Virus protein VP39"/>
    <property type="match status" value="1"/>
</dbReference>
<dbReference type="PANTHER" id="PTHR43591:SF24">
    <property type="entry name" value="2-METHOXY-6-POLYPRENYL-1,4-BENZOQUINOL METHYLASE, MITOCHONDRIAL"/>
    <property type="match status" value="1"/>
</dbReference>
<organism evidence="2 3">
    <name type="scientific">Azospirillum thermophilum</name>
    <dbReference type="NCBI Taxonomy" id="2202148"/>
    <lineage>
        <taxon>Bacteria</taxon>
        <taxon>Pseudomonadati</taxon>
        <taxon>Pseudomonadota</taxon>
        <taxon>Alphaproteobacteria</taxon>
        <taxon>Rhodospirillales</taxon>
        <taxon>Azospirillaceae</taxon>
        <taxon>Azospirillum</taxon>
    </lineage>
</organism>
<accession>A0A2S2CQT5</accession>
<dbReference type="Pfam" id="PF13649">
    <property type="entry name" value="Methyltransf_25"/>
    <property type="match status" value="1"/>
</dbReference>
<feature type="domain" description="Methyltransferase" evidence="1">
    <location>
        <begin position="46"/>
        <end position="140"/>
    </location>
</feature>
<dbReference type="InterPro" id="IPR041698">
    <property type="entry name" value="Methyltransf_25"/>
</dbReference>
<keyword evidence="2" id="KW-0489">Methyltransferase</keyword>
<proteinExistence type="predicted"/>
<dbReference type="PANTHER" id="PTHR43591">
    <property type="entry name" value="METHYLTRANSFERASE"/>
    <property type="match status" value="1"/>
</dbReference>
<dbReference type="GO" id="GO:0032259">
    <property type="term" value="P:methylation"/>
    <property type="evidence" value="ECO:0007669"/>
    <property type="project" value="UniProtKB-KW"/>
</dbReference>
<dbReference type="Proteomes" id="UP000245629">
    <property type="component" value="Chromosome 2"/>
</dbReference>
<dbReference type="GO" id="GO:0008168">
    <property type="term" value="F:methyltransferase activity"/>
    <property type="evidence" value="ECO:0007669"/>
    <property type="project" value="UniProtKB-KW"/>
</dbReference>
<evidence type="ECO:0000259" key="1">
    <source>
        <dbReference type="Pfam" id="PF13649"/>
    </source>
</evidence>
<dbReference type="RefSeq" id="WP_109327381.1">
    <property type="nucleotide sequence ID" value="NZ_CP029353.1"/>
</dbReference>
<protein>
    <submittedName>
        <fullName evidence="2">Class I SAM-dependent methyltransferase</fullName>
    </submittedName>
</protein>
<dbReference type="InterPro" id="IPR029063">
    <property type="entry name" value="SAM-dependent_MTases_sf"/>
</dbReference>
<evidence type="ECO:0000313" key="3">
    <source>
        <dbReference type="Proteomes" id="UP000245629"/>
    </source>
</evidence>
<dbReference type="SUPFAM" id="SSF53335">
    <property type="entry name" value="S-adenosyl-L-methionine-dependent methyltransferases"/>
    <property type="match status" value="1"/>
</dbReference>
<sequence>MTIRDSFNSAASGYDGLRRALIPCFDDFYGTAVELLAVLPEAPRRILDLGAGTGLLAARLRERFPEAELVLVDLAEEMLEVARRRFAGDGRAEFRAADYARDDLGGPYDAVVSGLSIHHLEHPAKQALFRRIHDLLVPGGRFVNADQAQGPTPALDRLYDDVWVRQVKANGVGEEEFAAARKRQSYDRLAPLADQLRWMTEAGLREVDCVYKSWNFIVCTGTRP</sequence>
<reference evidence="3" key="1">
    <citation type="submission" date="2018-05" db="EMBL/GenBank/DDBJ databases">
        <title>Azospirillum thermophila sp. nov., a novel isolated from hot spring.</title>
        <authorList>
            <person name="Zhao Z."/>
        </authorList>
    </citation>
    <scope>NUCLEOTIDE SEQUENCE [LARGE SCALE GENOMIC DNA]</scope>
    <source>
        <strain evidence="3">CFH 70021</strain>
    </source>
</reference>
<dbReference type="AlphaFoldDB" id="A0A2S2CQT5"/>
<dbReference type="OrthoDB" id="9800454at2"/>
<name>A0A2S2CQT5_9PROT</name>
<dbReference type="CDD" id="cd02440">
    <property type="entry name" value="AdoMet_MTases"/>
    <property type="match status" value="1"/>
</dbReference>
<keyword evidence="2" id="KW-0808">Transferase</keyword>
<keyword evidence="3" id="KW-1185">Reference proteome</keyword>